<evidence type="ECO:0000256" key="2">
    <source>
        <dbReference type="SAM" id="MobiDB-lite"/>
    </source>
</evidence>
<proteinExistence type="predicted"/>
<dbReference type="AlphaFoldDB" id="A0AAD5DNM5"/>
<comment type="caution">
    <text evidence="3">The sequence shown here is derived from an EMBL/GenBank/DDBJ whole genome shotgun (WGS) entry which is preliminary data.</text>
</comment>
<dbReference type="InterPro" id="IPR011990">
    <property type="entry name" value="TPR-like_helical_dom_sf"/>
</dbReference>
<gene>
    <name evidence="3" type="ORF">COHA_005358</name>
</gene>
<feature type="compositionally biased region" description="Low complexity" evidence="2">
    <location>
        <begin position="873"/>
        <end position="902"/>
    </location>
</feature>
<keyword evidence="1" id="KW-0949">S-adenosyl-L-methionine</keyword>
<feature type="region of interest" description="Disordered" evidence="2">
    <location>
        <begin position="866"/>
        <end position="903"/>
    </location>
</feature>
<dbReference type="InterPro" id="IPR025799">
    <property type="entry name" value="Arg_MeTrfase"/>
</dbReference>
<reference evidence="3" key="1">
    <citation type="submission" date="2020-11" db="EMBL/GenBank/DDBJ databases">
        <title>Chlorella ohadii genome sequencing and assembly.</title>
        <authorList>
            <person name="Murik O."/>
            <person name="Treves H."/>
            <person name="Kedem I."/>
            <person name="Shotland Y."/>
            <person name="Kaplan A."/>
        </authorList>
    </citation>
    <scope>NUCLEOTIDE SEQUENCE</scope>
    <source>
        <strain evidence="3">1</strain>
    </source>
</reference>
<keyword evidence="4" id="KW-1185">Reference proteome</keyword>
<sequence length="941" mass="93943">MSQHEQLQRLLLAARSAVKAGEARRALALLEAALRLDPRSALAYFTAGQAHAALGAAAAAAAAFGRCAECTAHATPGTQQHALHQTATDNLLLESEAALPPNWIAALHDEPRLAALKAGIAAAVQQAAQQGGSSSSSPHLPPRVLVCGGLGLEAVLAAQAGAQHVSVLCQDNPLTARLAAELAADSGCGDRVTAATAADQLGAGQQTGSYNLVILADALGSSIDWALLQRQLAAVAPLLAQPSGSSSSAGGGGPLVLPHAVHICGQLVECAEAVALNEVDVAQLAADTGGLDLSAANQLLPRARRSVQLPAYRHAPLSSPATLLTVPLASLLPSSAMGGSSAGKLAGSASLALITAGSADALCWWLEQQLTAGNNGTQQQAPLLSSAPGSCSAGEAALHPHIWQHLEYLDRLPLAAGQAVNVRCWLGGGSGSSSGTLDASTAGMQALSLEGAPARSETSSRAATALHFDVQLQGGGSAGSGNGSTDGPALLLPATALKAVAAAVPVYHTSMLNDWPRTVAYRDGIAVAVREAGAQAGAAEAAAAAASQPQASPPLVLEIGSGSGLLLLLARQAGAAHIIGCERLPELQQVAARLLEANGAAHSVTVLPKHSRQLTVAEGGSTGGSNAQGSTTDLPRRAAVLLHEIFGTDPFSEGVVPSLVHARQHLLAPGAVLAPCKLHVVAAVAASSTQGRLLRPAAAICGGAVRTAALRQLAPRKVDCKVGQAEGLFLLTEPAVVLSVDFSAAELPLADSATALLECLQRPLSMSAWAAAQRQQGGEAGGGQAGAQAAACSLEGAAASSAQPLPGSGAALFAVAWFEYEFPGGVRGSTAPHLQRSEHWQQVVLPLEGAVAEAALAALLGGEARGGSGNASGGSSSDASIVSSDGSSGSGSNINGDNGGNSEPQVAALLLTAGYRVDRLWVELAGIAAAAGEEEESGEDD</sequence>
<dbReference type="Gene3D" id="3.40.50.150">
    <property type="entry name" value="Vaccinia Virus protein VP39"/>
    <property type="match status" value="2"/>
</dbReference>
<accession>A0AAD5DNM5</accession>
<evidence type="ECO:0000313" key="3">
    <source>
        <dbReference type="EMBL" id="KAI7840927.1"/>
    </source>
</evidence>
<dbReference type="PANTHER" id="PTHR11006:SF4">
    <property type="entry name" value="PROTEIN ARGININE N-METHYLTRANSFERASE 7"/>
    <property type="match status" value="1"/>
</dbReference>
<dbReference type="SUPFAM" id="SSF48452">
    <property type="entry name" value="TPR-like"/>
    <property type="match status" value="1"/>
</dbReference>
<organism evidence="3 4">
    <name type="scientific">Chlorella ohadii</name>
    <dbReference type="NCBI Taxonomy" id="2649997"/>
    <lineage>
        <taxon>Eukaryota</taxon>
        <taxon>Viridiplantae</taxon>
        <taxon>Chlorophyta</taxon>
        <taxon>core chlorophytes</taxon>
        <taxon>Trebouxiophyceae</taxon>
        <taxon>Chlorellales</taxon>
        <taxon>Chlorellaceae</taxon>
        <taxon>Chlorella clade</taxon>
        <taxon>Chlorella</taxon>
    </lineage>
</organism>
<evidence type="ECO:0000256" key="1">
    <source>
        <dbReference type="ARBA" id="ARBA00022691"/>
    </source>
</evidence>
<protein>
    <submittedName>
        <fullName evidence="3">Uncharacterized protein</fullName>
    </submittedName>
</protein>
<dbReference type="SUPFAM" id="SSF53335">
    <property type="entry name" value="S-adenosyl-L-methionine-dependent methyltransferases"/>
    <property type="match status" value="1"/>
</dbReference>
<dbReference type="EMBL" id="JADXDR010000069">
    <property type="protein sequence ID" value="KAI7840927.1"/>
    <property type="molecule type" value="Genomic_DNA"/>
</dbReference>
<dbReference type="GO" id="GO:0042054">
    <property type="term" value="F:histone methyltransferase activity"/>
    <property type="evidence" value="ECO:0007669"/>
    <property type="project" value="TreeGrafter"/>
</dbReference>
<dbReference type="GO" id="GO:0016274">
    <property type="term" value="F:protein-arginine N-methyltransferase activity"/>
    <property type="evidence" value="ECO:0007669"/>
    <property type="project" value="InterPro"/>
</dbReference>
<name>A0AAD5DNM5_9CHLO</name>
<dbReference type="InterPro" id="IPR029063">
    <property type="entry name" value="SAM-dependent_MTases_sf"/>
</dbReference>
<dbReference type="Proteomes" id="UP001205105">
    <property type="component" value="Unassembled WGS sequence"/>
</dbReference>
<evidence type="ECO:0000313" key="4">
    <source>
        <dbReference type="Proteomes" id="UP001205105"/>
    </source>
</evidence>
<dbReference type="Gene3D" id="1.25.40.10">
    <property type="entry name" value="Tetratricopeptide repeat domain"/>
    <property type="match status" value="1"/>
</dbReference>
<dbReference type="PANTHER" id="PTHR11006">
    <property type="entry name" value="PROTEIN ARGININE N-METHYLTRANSFERASE"/>
    <property type="match status" value="1"/>
</dbReference>
<dbReference type="Gene3D" id="2.70.160.11">
    <property type="entry name" value="Hnrnp arginine n-methyltransferase1"/>
    <property type="match status" value="1"/>
</dbReference>